<dbReference type="GO" id="GO:0043682">
    <property type="term" value="F:P-type divalent copper transporter activity"/>
    <property type="evidence" value="ECO:0007669"/>
    <property type="project" value="TreeGrafter"/>
</dbReference>
<keyword evidence="8 14" id="KW-0547">Nucleotide-binding</keyword>
<protein>
    <recommendedName>
        <fullName evidence="3">P-type Cu(+) transporter</fullName>
        <ecNumber evidence="3">7.2.2.8</ecNumber>
    </recommendedName>
</protein>
<dbReference type="InterPro" id="IPR023299">
    <property type="entry name" value="ATPase_P-typ_cyto_dom_N"/>
</dbReference>
<feature type="transmembrane region" description="Helical" evidence="14">
    <location>
        <begin position="698"/>
        <end position="720"/>
    </location>
</feature>
<dbReference type="PROSITE" id="PS00154">
    <property type="entry name" value="ATPASE_E1_E2"/>
    <property type="match status" value="1"/>
</dbReference>
<dbReference type="InterPro" id="IPR036163">
    <property type="entry name" value="HMA_dom_sf"/>
</dbReference>
<proteinExistence type="inferred from homology"/>
<evidence type="ECO:0000256" key="2">
    <source>
        <dbReference type="ARBA" id="ARBA00006024"/>
    </source>
</evidence>
<dbReference type="InterPro" id="IPR027256">
    <property type="entry name" value="P-typ_ATPase_IB"/>
</dbReference>
<dbReference type="PRINTS" id="PR00943">
    <property type="entry name" value="CUATPASE"/>
</dbReference>
<evidence type="ECO:0000256" key="11">
    <source>
        <dbReference type="ARBA" id="ARBA00022989"/>
    </source>
</evidence>
<dbReference type="InterPro" id="IPR001757">
    <property type="entry name" value="P_typ_ATPase"/>
</dbReference>
<evidence type="ECO:0000313" key="17">
    <source>
        <dbReference type="Proteomes" id="UP000246104"/>
    </source>
</evidence>
<dbReference type="CDD" id="cd00371">
    <property type="entry name" value="HMA"/>
    <property type="match status" value="1"/>
</dbReference>
<dbReference type="InterPro" id="IPR018303">
    <property type="entry name" value="ATPase_P-typ_P_site"/>
</dbReference>
<dbReference type="GO" id="GO:0005507">
    <property type="term" value="F:copper ion binding"/>
    <property type="evidence" value="ECO:0007669"/>
    <property type="project" value="TreeGrafter"/>
</dbReference>
<dbReference type="Proteomes" id="UP000246104">
    <property type="component" value="Unassembled WGS sequence"/>
</dbReference>
<dbReference type="SFLD" id="SFLDS00003">
    <property type="entry name" value="Haloacid_Dehalogenase"/>
    <property type="match status" value="1"/>
</dbReference>
<organism evidence="16 17">
    <name type="scientific">Candidatus Cerribacteria bacterium 'Amazon FNV 2010 28 9'</name>
    <dbReference type="NCBI Taxonomy" id="2081795"/>
    <lineage>
        <taxon>Bacteria</taxon>
        <taxon>Candidatus Cerribacteria</taxon>
    </lineage>
</organism>
<keyword evidence="7 14" id="KW-0479">Metal-binding</keyword>
<dbReference type="InterPro" id="IPR044492">
    <property type="entry name" value="P_typ_ATPase_HD_dom"/>
</dbReference>
<dbReference type="InterPro" id="IPR059000">
    <property type="entry name" value="ATPase_P-type_domA"/>
</dbReference>
<evidence type="ECO:0000256" key="7">
    <source>
        <dbReference type="ARBA" id="ARBA00022723"/>
    </source>
</evidence>
<gene>
    <name evidence="16" type="ORF">C5B42_04340</name>
</gene>
<dbReference type="PRINTS" id="PR00119">
    <property type="entry name" value="CATATPASE"/>
</dbReference>
<dbReference type="InterPro" id="IPR023298">
    <property type="entry name" value="ATPase_P-typ_TM_dom_sf"/>
</dbReference>
<keyword evidence="5 14" id="KW-1003">Cell membrane</keyword>
<dbReference type="GO" id="GO:0055070">
    <property type="term" value="P:copper ion homeostasis"/>
    <property type="evidence" value="ECO:0007669"/>
    <property type="project" value="TreeGrafter"/>
</dbReference>
<dbReference type="Pfam" id="PF00122">
    <property type="entry name" value="E1-E2_ATPase"/>
    <property type="match status" value="1"/>
</dbReference>
<dbReference type="GO" id="GO:0005886">
    <property type="term" value="C:plasma membrane"/>
    <property type="evidence" value="ECO:0007669"/>
    <property type="project" value="UniProtKB-SubCell"/>
</dbReference>
<keyword evidence="6 14" id="KW-0812">Transmembrane</keyword>
<evidence type="ECO:0000256" key="8">
    <source>
        <dbReference type="ARBA" id="ARBA00022741"/>
    </source>
</evidence>
<evidence type="ECO:0000313" key="16">
    <source>
        <dbReference type="EMBL" id="PWU23007.1"/>
    </source>
</evidence>
<dbReference type="InterPro" id="IPR006121">
    <property type="entry name" value="HMA_dom"/>
</dbReference>
<keyword evidence="4" id="KW-0813">Transport</keyword>
<dbReference type="GO" id="GO:0016887">
    <property type="term" value="F:ATP hydrolysis activity"/>
    <property type="evidence" value="ECO:0007669"/>
    <property type="project" value="InterPro"/>
</dbReference>
<dbReference type="FunFam" id="3.30.70.100:FF:000005">
    <property type="entry name" value="Copper-exporting P-type ATPase A"/>
    <property type="match status" value="1"/>
</dbReference>
<name>A0A317JN61_9BACT</name>
<dbReference type="EMBL" id="PSRQ01000048">
    <property type="protein sequence ID" value="PWU23007.1"/>
    <property type="molecule type" value="Genomic_DNA"/>
</dbReference>
<keyword evidence="12" id="KW-0406">Ion transport</keyword>
<feature type="transmembrane region" description="Helical" evidence="14">
    <location>
        <begin position="155"/>
        <end position="174"/>
    </location>
</feature>
<dbReference type="FunFam" id="2.70.150.10:FF:000020">
    <property type="entry name" value="Copper-exporting P-type ATPase A"/>
    <property type="match status" value="1"/>
</dbReference>
<feature type="transmembrane region" description="Helical" evidence="14">
    <location>
        <begin position="117"/>
        <end position="134"/>
    </location>
</feature>
<dbReference type="CDD" id="cd02094">
    <property type="entry name" value="P-type_ATPase_Cu-like"/>
    <property type="match status" value="1"/>
</dbReference>
<evidence type="ECO:0000256" key="9">
    <source>
        <dbReference type="ARBA" id="ARBA00022840"/>
    </source>
</evidence>
<dbReference type="EC" id="7.2.2.8" evidence="3"/>
<dbReference type="GO" id="GO:0140581">
    <property type="term" value="F:P-type monovalent copper transporter activity"/>
    <property type="evidence" value="ECO:0007669"/>
    <property type="project" value="UniProtKB-EC"/>
</dbReference>
<keyword evidence="9 14" id="KW-0067">ATP-binding</keyword>
<comment type="subcellular location">
    <subcellularLocation>
        <location evidence="1">Cell membrane</location>
        <topology evidence="1">Multi-pass membrane protein</topology>
    </subcellularLocation>
</comment>
<dbReference type="PANTHER" id="PTHR43520:SF8">
    <property type="entry name" value="P-TYPE CU(+) TRANSPORTER"/>
    <property type="match status" value="1"/>
</dbReference>
<dbReference type="NCBIfam" id="TIGR01525">
    <property type="entry name" value="ATPase-IB_hvy"/>
    <property type="match status" value="1"/>
</dbReference>
<dbReference type="SUPFAM" id="SSF55008">
    <property type="entry name" value="HMA, heavy metal-associated domain"/>
    <property type="match status" value="1"/>
</dbReference>
<dbReference type="SFLD" id="SFLDG00002">
    <property type="entry name" value="C1.7:_P-type_atpase_like"/>
    <property type="match status" value="1"/>
</dbReference>
<dbReference type="AlphaFoldDB" id="A0A317JN61"/>
<reference evidence="16 17" key="1">
    <citation type="submission" date="2018-02" db="EMBL/GenBank/DDBJ databases">
        <title>Genomic Reconstructions from Amazon Rainforest and Pasture Soil Reveal Novel Insights into the Physiology of Candidate Phyla in Tropical Sites.</title>
        <authorList>
            <person name="Kroeger M.E."/>
            <person name="Delmont T."/>
            <person name="Eren A.M."/>
            <person name="Guo J."/>
            <person name="Meyer K.M."/>
            <person name="Khan K."/>
            <person name="Rodrigues J.L.M."/>
            <person name="Bohannan B.J.M."/>
            <person name="Tringe S."/>
            <person name="Borges C.D."/>
            <person name="Tiedje J."/>
            <person name="Tsai S.M."/>
            <person name="Nusslein K."/>
        </authorList>
    </citation>
    <scope>NUCLEOTIDE SEQUENCE [LARGE SCALE GENOMIC DNA]</scope>
    <source>
        <strain evidence="16">Amazon FNV 2010 28 9</strain>
    </source>
</reference>
<dbReference type="PROSITE" id="PS01047">
    <property type="entry name" value="HMA_1"/>
    <property type="match status" value="1"/>
</dbReference>
<evidence type="ECO:0000256" key="6">
    <source>
        <dbReference type="ARBA" id="ARBA00022692"/>
    </source>
</evidence>
<dbReference type="PANTHER" id="PTHR43520">
    <property type="entry name" value="ATP7, ISOFORM B"/>
    <property type="match status" value="1"/>
</dbReference>
<dbReference type="Pfam" id="PF00702">
    <property type="entry name" value="Hydrolase"/>
    <property type="match status" value="1"/>
</dbReference>
<evidence type="ECO:0000256" key="10">
    <source>
        <dbReference type="ARBA" id="ARBA00022967"/>
    </source>
</evidence>
<comment type="similarity">
    <text evidence="2 14">Belongs to the cation transport ATPase (P-type) (TC 3.A.3) family. Type IB subfamily.</text>
</comment>
<dbReference type="GO" id="GO:0005524">
    <property type="term" value="F:ATP binding"/>
    <property type="evidence" value="ECO:0007669"/>
    <property type="project" value="UniProtKB-UniRule"/>
</dbReference>
<evidence type="ECO:0000256" key="12">
    <source>
        <dbReference type="ARBA" id="ARBA00023065"/>
    </source>
</evidence>
<evidence type="ECO:0000256" key="5">
    <source>
        <dbReference type="ARBA" id="ARBA00022475"/>
    </source>
</evidence>
<dbReference type="NCBIfam" id="TIGR01494">
    <property type="entry name" value="ATPase_P-type"/>
    <property type="match status" value="2"/>
</dbReference>
<keyword evidence="11 14" id="KW-1133">Transmembrane helix</keyword>
<dbReference type="Pfam" id="PF00403">
    <property type="entry name" value="HMA"/>
    <property type="match status" value="1"/>
</dbReference>
<dbReference type="PROSITE" id="PS50846">
    <property type="entry name" value="HMA_2"/>
    <property type="match status" value="1"/>
</dbReference>
<feature type="transmembrane region" description="Helical" evidence="14">
    <location>
        <begin position="93"/>
        <end position="111"/>
    </location>
</feature>
<dbReference type="SUPFAM" id="SSF81665">
    <property type="entry name" value="Calcium ATPase, transmembrane domain M"/>
    <property type="match status" value="1"/>
</dbReference>
<feature type="transmembrane region" description="Helical" evidence="14">
    <location>
        <begin position="186"/>
        <end position="204"/>
    </location>
</feature>
<dbReference type="InterPro" id="IPR017969">
    <property type="entry name" value="Heavy-metal-associated_CS"/>
</dbReference>
<keyword evidence="13 14" id="KW-0472">Membrane</keyword>
<accession>A0A317JN61</accession>
<comment type="caution">
    <text evidence="16">The sequence shown here is derived from an EMBL/GenBank/DDBJ whole genome shotgun (WGS) entry which is preliminary data.</text>
</comment>
<dbReference type="SFLD" id="SFLDF00027">
    <property type="entry name" value="p-type_atpase"/>
    <property type="match status" value="1"/>
</dbReference>
<dbReference type="SUPFAM" id="SSF81653">
    <property type="entry name" value="Calcium ATPase, transduction domain A"/>
    <property type="match status" value="1"/>
</dbReference>
<dbReference type="InterPro" id="IPR036412">
    <property type="entry name" value="HAD-like_sf"/>
</dbReference>
<dbReference type="InterPro" id="IPR023214">
    <property type="entry name" value="HAD_sf"/>
</dbReference>
<evidence type="ECO:0000256" key="4">
    <source>
        <dbReference type="ARBA" id="ARBA00022448"/>
    </source>
</evidence>
<evidence type="ECO:0000256" key="1">
    <source>
        <dbReference type="ARBA" id="ARBA00004651"/>
    </source>
</evidence>
<evidence type="ECO:0000256" key="14">
    <source>
        <dbReference type="RuleBase" id="RU362081"/>
    </source>
</evidence>
<dbReference type="InterPro" id="IPR008250">
    <property type="entry name" value="ATPase_P-typ_transduc_dom_A_sf"/>
</dbReference>
<dbReference type="Gene3D" id="2.70.150.10">
    <property type="entry name" value="Calcium-transporting ATPase, cytoplasmic transduction domain A"/>
    <property type="match status" value="1"/>
</dbReference>
<sequence>MKKISFPISGMHCASCAANIQRTLQKTKGVVNANVNYANEQATVEYDEKVGSEKNIEKAIATLGYTAHIGANDKEDIVALDRAKERQELKRKLLVSSVLTGFLLIGAMIPFSPAFLQNAWVMWILATPVQFWVGGHYYHSAWSALKNKTTNMDTLIALGTSVAYFFSVFSLLFMRFFRSAGVETHFYFEVSATIITLILLGKFLELRAKGKTSEAIKKLVGLQVKTAHAIRNGKEVTLPLEQVVKGDHLHVLPGEKIPVDGIIIAGESSIDESMVTGESLPVEKRKHDQVIGSTVNQSGTFEMIAQKIGSETMLAQIIELVKQAQGSRAPIQAITDTVASYFVPTIIIISFFTFIVWMIIGPQPRLLYALVSMISVLIVACPCALGLATPTSIIVAIGKGATHGILIKDAQALEAASNVRTIIFDKTGTLTEGKPVVQKQIYVDNLQKIANELRLTIAPQSMIESYIDSLIFSVEKNSHHPLAKAVVQFVEKKSHLFEVTRFKDFSGLGVKALVENHEVLIGTRAFLEKQNVHIAPQLDAYAQQWRENAWTVSYVAIDNINVALLGIADAIKAAAPQTIQRLCAVNITPVLMTGDNKETAHVIAKQVGISDVRAEVLPQDKESYITSLRKQRNIVAMVGDGINDAPALAAADVGIAMGNGTDVALESAGIVLLRSDIALVPAAVKLSKATMRNIYQNLVWAFGYNIVLIPVAMGALYPLFHVQLNPMLASAAMALSSVSVVTNALRLKSVPLNK</sequence>
<dbReference type="Gene3D" id="3.40.1110.10">
    <property type="entry name" value="Calcium-transporting ATPase, cytoplasmic domain N"/>
    <property type="match status" value="1"/>
</dbReference>
<dbReference type="PROSITE" id="PS01229">
    <property type="entry name" value="COF_2"/>
    <property type="match status" value="1"/>
</dbReference>
<dbReference type="Gene3D" id="3.40.50.1000">
    <property type="entry name" value="HAD superfamily/HAD-like"/>
    <property type="match status" value="1"/>
</dbReference>
<dbReference type="NCBIfam" id="TIGR01511">
    <property type="entry name" value="ATPase-IB1_Cu"/>
    <property type="match status" value="1"/>
</dbReference>
<feature type="transmembrane region" description="Helical" evidence="14">
    <location>
        <begin position="366"/>
        <end position="389"/>
    </location>
</feature>
<evidence type="ECO:0000256" key="3">
    <source>
        <dbReference type="ARBA" id="ARBA00012517"/>
    </source>
</evidence>
<keyword evidence="10" id="KW-1278">Translocase</keyword>
<dbReference type="Gene3D" id="3.30.70.100">
    <property type="match status" value="1"/>
</dbReference>
<evidence type="ECO:0000259" key="15">
    <source>
        <dbReference type="PROSITE" id="PS50846"/>
    </source>
</evidence>
<feature type="transmembrane region" description="Helical" evidence="14">
    <location>
        <begin position="338"/>
        <end position="360"/>
    </location>
</feature>
<feature type="domain" description="HMA" evidence="15">
    <location>
        <begin position="2"/>
        <end position="68"/>
    </location>
</feature>
<dbReference type="SUPFAM" id="SSF56784">
    <property type="entry name" value="HAD-like"/>
    <property type="match status" value="1"/>
</dbReference>
<evidence type="ECO:0000256" key="13">
    <source>
        <dbReference type="ARBA" id="ARBA00023136"/>
    </source>
</evidence>